<name>A0ABQ1YF85_9BACL</name>
<sequence>MMKFSEYHYERPEIKNFELKFKEQLNSFTSASSYEEQDLAMTGINELRTGFITMQSIVYIRHTMNTNDEYYKTEKNYFDEVIPYFEEFNNEYYRALVGSKYRMDLEKKWGRQLFQLAELSLKTFSPEIIEDLQLENKLQTEYLQLIASAKILFEGEERTIAQILPFAEAKDRDVRKRAEEARTGFMADNEEEFDRIYDDLVKVRTKIAQKLGYSNFIEVGYARMLRTDYNAAMVANFRDQVHQYIVPVIAKLKERQRNRIGVDQFLYYDENFSFKSGNAVPKGDPDWIVANGAKMYAELSEETNEFFSFMQNHELMDLESKQGKQFGGYCTFLFEQGAPFIFSNFNGTSADIDVLTHEAGHAFQAYESRNFQVPEYLFPSSDAAEIHSMSMEFFTWPWMELFFKEDADKYRFKHLASALTFIPYGVSVDEFQHFVYANPDITPAERKKAWRDIEKKYIPTRNYAENDYLEQGAFWHKQSHIFTAPFYYIDYTLAQICAFQFWKKMHEDHTAAWAQYLHLCRQGGSLSFTELVKEAGLISPFEDGCVRSVIGSIESWLDCVDDTAL</sequence>
<evidence type="ECO:0000313" key="1">
    <source>
        <dbReference type="EMBL" id="GGH22592.1"/>
    </source>
</evidence>
<dbReference type="InterPro" id="IPR011976">
    <property type="entry name" value="Pept_M3B_oligopep-rel"/>
</dbReference>
<protein>
    <submittedName>
        <fullName evidence="1">Oligoendopeptidase F</fullName>
    </submittedName>
</protein>
<dbReference type="Gene3D" id="1.10.1370.30">
    <property type="match status" value="1"/>
</dbReference>
<proteinExistence type="predicted"/>
<accession>A0ABQ1YF85</accession>
<dbReference type="SUPFAM" id="SSF55486">
    <property type="entry name" value="Metalloproteases ('zincins'), catalytic domain"/>
    <property type="match status" value="1"/>
</dbReference>
<dbReference type="NCBIfam" id="TIGR02289">
    <property type="entry name" value="M3_not_pepF"/>
    <property type="match status" value="1"/>
</dbReference>
<comment type="caution">
    <text evidence="1">The sequence shown here is derived from an EMBL/GenBank/DDBJ whole genome shotgun (WGS) entry which is preliminary data.</text>
</comment>
<evidence type="ECO:0000313" key="2">
    <source>
        <dbReference type="Proteomes" id="UP000659344"/>
    </source>
</evidence>
<gene>
    <name evidence="1" type="ORF">GCM10008013_21130</name>
</gene>
<reference evidence="2" key="1">
    <citation type="journal article" date="2019" name="Int. J. Syst. Evol. Microbiol.">
        <title>The Global Catalogue of Microorganisms (GCM) 10K type strain sequencing project: providing services to taxonomists for standard genome sequencing and annotation.</title>
        <authorList>
            <consortium name="The Broad Institute Genomics Platform"/>
            <consortium name="The Broad Institute Genome Sequencing Center for Infectious Disease"/>
            <person name="Wu L."/>
            <person name="Ma J."/>
        </authorList>
    </citation>
    <scope>NUCLEOTIDE SEQUENCE [LARGE SCALE GENOMIC DNA]</scope>
    <source>
        <strain evidence="2">CGMCC 1.12769</strain>
    </source>
</reference>
<keyword evidence="2" id="KW-1185">Reference proteome</keyword>
<dbReference type="PANTHER" id="PTHR11804:SF28">
    <property type="entry name" value="OLIGOENDOPEPTIDASE F"/>
    <property type="match status" value="1"/>
</dbReference>
<dbReference type="PANTHER" id="PTHR11804">
    <property type="entry name" value="PROTEASE M3 THIMET OLIGOPEPTIDASE-RELATED"/>
    <property type="match status" value="1"/>
</dbReference>
<organism evidence="1 2">
    <name type="scientific">Paenibacillus segetis</name>
    <dbReference type="NCBI Taxonomy" id="1325360"/>
    <lineage>
        <taxon>Bacteria</taxon>
        <taxon>Bacillati</taxon>
        <taxon>Bacillota</taxon>
        <taxon>Bacilli</taxon>
        <taxon>Bacillales</taxon>
        <taxon>Paenibacillaceae</taxon>
        <taxon>Paenibacillus</taxon>
    </lineage>
</organism>
<dbReference type="EMBL" id="BMFT01000001">
    <property type="protein sequence ID" value="GGH22592.1"/>
    <property type="molecule type" value="Genomic_DNA"/>
</dbReference>
<dbReference type="Proteomes" id="UP000659344">
    <property type="component" value="Unassembled WGS sequence"/>
</dbReference>
<dbReference type="CDD" id="cd09606">
    <property type="entry name" value="M3B_PepF"/>
    <property type="match status" value="1"/>
</dbReference>
<dbReference type="InterPro" id="IPR045090">
    <property type="entry name" value="Pept_M3A_M3B"/>
</dbReference>